<evidence type="ECO:0000313" key="2">
    <source>
        <dbReference type="Proteomes" id="UP000246077"/>
    </source>
</evidence>
<dbReference type="AlphaFoldDB" id="A0A317DXF7"/>
<gene>
    <name evidence="1" type="ORF">DKG75_19560</name>
</gene>
<keyword evidence="2" id="KW-1185">Reference proteome</keyword>
<dbReference type="RefSeq" id="WP_109922836.1">
    <property type="nucleotide sequence ID" value="NZ_QGLF01000005.1"/>
</dbReference>
<comment type="caution">
    <text evidence="1">The sequence shown here is derived from an EMBL/GenBank/DDBJ whole genome shotgun (WGS) entry which is preliminary data.</text>
</comment>
<name>A0A317DXF7_9PROT</name>
<accession>A0A317DXF7</accession>
<dbReference type="Proteomes" id="UP000246077">
    <property type="component" value="Unassembled WGS sequence"/>
</dbReference>
<dbReference type="EMBL" id="QGLF01000005">
    <property type="protein sequence ID" value="PWR19152.1"/>
    <property type="molecule type" value="Genomic_DNA"/>
</dbReference>
<dbReference type="OrthoDB" id="7996304at2"/>
<proteinExistence type="predicted"/>
<evidence type="ECO:0000313" key="1">
    <source>
        <dbReference type="EMBL" id="PWR19152.1"/>
    </source>
</evidence>
<sequence length="212" mass="20921">MPTVDRLAVELAADLNPLRQAFAEAEQMAGTAVADLSQILGGEGAGEGVFALLSDGASVAARAIRGALVDAVSGAEVEWNEVLSRMALRLSDLVLDDTLNAALAAASGGGGGDSGGSAGGGLAGLLGSLFGGFRAGGGPVRPDRAYVVGEAGPELFVPDGTGEIVPRQAAATTPAPSVTINVTTADAGSFRRSQGQIAAAMSRALAAAQRYS</sequence>
<protein>
    <submittedName>
        <fullName evidence="1">Tail tape measure protein</fullName>
    </submittedName>
</protein>
<organism evidence="1 2">
    <name type="scientific">Zavarzinia compransoris</name>
    <dbReference type="NCBI Taxonomy" id="1264899"/>
    <lineage>
        <taxon>Bacteria</taxon>
        <taxon>Pseudomonadati</taxon>
        <taxon>Pseudomonadota</taxon>
        <taxon>Alphaproteobacteria</taxon>
        <taxon>Rhodospirillales</taxon>
        <taxon>Zavarziniaceae</taxon>
        <taxon>Zavarzinia</taxon>
    </lineage>
</organism>
<reference evidence="2" key="1">
    <citation type="submission" date="2018-05" db="EMBL/GenBank/DDBJ databases">
        <title>Zavarzinia sp. HR-AS.</title>
        <authorList>
            <person name="Lee Y."/>
            <person name="Jeon C.O."/>
        </authorList>
    </citation>
    <scope>NUCLEOTIDE SEQUENCE [LARGE SCALE GENOMIC DNA]</scope>
    <source>
        <strain evidence="2">DSM 1231</strain>
    </source>
</reference>